<name>B5Y7U3_COPPD</name>
<dbReference type="HOGENOM" id="CLU_088419_0_1_9"/>
<dbReference type="RefSeq" id="WP_012543503.1">
    <property type="nucleotide sequence ID" value="NC_011295.1"/>
</dbReference>
<evidence type="ECO:0000259" key="1">
    <source>
        <dbReference type="Pfam" id="PF04961"/>
    </source>
</evidence>
<reference evidence="2 3" key="2">
    <citation type="journal article" date="2014" name="Genome Announc.">
        <title>Complete Genome Sequence of Coprothermobacter proteolyticus DSM 5265.</title>
        <authorList>
            <person name="Alexiev A."/>
            <person name="Coil D.A."/>
            <person name="Badger J.H."/>
            <person name="Enticknap J."/>
            <person name="Ward N."/>
            <person name="Robb F.T."/>
            <person name="Eisen J.A."/>
        </authorList>
    </citation>
    <scope>NUCLEOTIDE SEQUENCE [LARGE SCALE GENOMIC DNA]</scope>
    <source>
        <strain evidence="3">ATCC 35245 / DSM 5265 / OCM 4 / BT</strain>
    </source>
</reference>
<protein>
    <submittedName>
        <fullName evidence="2">Methenyltetrahydrofolate cyclohydrolase</fullName>
        <ecNumber evidence="2">3.5.4.9</ecNumber>
    </submittedName>
</protein>
<evidence type="ECO:0000313" key="3">
    <source>
        <dbReference type="Proteomes" id="UP000001732"/>
    </source>
</evidence>
<dbReference type="eggNOG" id="COG3404">
    <property type="taxonomic scope" value="Bacteria"/>
</dbReference>
<dbReference type="Proteomes" id="UP000001732">
    <property type="component" value="Chromosome"/>
</dbReference>
<dbReference type="AlphaFoldDB" id="B5Y7U3"/>
<keyword evidence="3" id="KW-1185">Reference proteome</keyword>
<sequence length="202" mass="21857">MIEQQPIKDFLDSLASDSPTPGGGTAAALSAAMSCSLMAMALRVSQKKVQDPTMQEAAAKLDQIRSELLNLADKDAEAFEAYMSARRLPKDTESQKQERKQAMTKALIQATQVPLNTMKAIEQAVKTVAGKTAENVLPSVASDLYSGIKLAQAAMQCAFANVKINSTKEETQPLYEEAVDLLNNFEEIVTELEQTAKSLLGM</sequence>
<reference evidence="3" key="1">
    <citation type="submission" date="2008-08" db="EMBL/GenBank/DDBJ databases">
        <title>The complete genome sequence of Coprothermobacter proteolyticus strain ATCC 5245 / DSM 5265 / BT.</title>
        <authorList>
            <person name="Dodson R.J."/>
            <person name="Durkin A.S."/>
            <person name="Wu M."/>
            <person name="Eisen J."/>
            <person name="Sutton G."/>
        </authorList>
    </citation>
    <scope>NUCLEOTIDE SEQUENCE [LARGE SCALE GENOMIC DNA]</scope>
    <source>
        <strain evidence="3">ATCC 35245 / DSM 5265 / OCM 4 / BT</strain>
    </source>
</reference>
<dbReference type="STRING" id="309798.COPRO5265_0481"/>
<dbReference type="Pfam" id="PF04961">
    <property type="entry name" value="FTCD_C"/>
    <property type="match status" value="1"/>
</dbReference>
<dbReference type="SUPFAM" id="SSF101262">
    <property type="entry name" value="Methenyltetrahydrofolate cyclohydrolase-like"/>
    <property type="match status" value="1"/>
</dbReference>
<accession>B5Y7U3</accession>
<dbReference type="OrthoDB" id="7959174at2"/>
<dbReference type="EMBL" id="CP001145">
    <property type="protein sequence ID" value="ACI16851.1"/>
    <property type="molecule type" value="Genomic_DNA"/>
</dbReference>
<dbReference type="KEGG" id="cpo:COPRO5265_0481"/>
<dbReference type="InterPro" id="IPR036178">
    <property type="entry name" value="Formintransfe-cycloase-like_sf"/>
</dbReference>
<dbReference type="InterPro" id="IPR007044">
    <property type="entry name" value="Cyclodeamin/CycHdrlase"/>
</dbReference>
<dbReference type="Gene3D" id="1.20.120.680">
    <property type="entry name" value="Formiminotetrahydrofolate cyclodeaminase monomer, up-and-down helical bundle"/>
    <property type="match status" value="1"/>
</dbReference>
<evidence type="ECO:0000313" key="2">
    <source>
        <dbReference type="EMBL" id="ACI16851.1"/>
    </source>
</evidence>
<feature type="domain" description="Cyclodeaminase/cyclohydrolase" evidence="1">
    <location>
        <begin position="7"/>
        <end position="168"/>
    </location>
</feature>
<keyword evidence="2" id="KW-0378">Hydrolase</keyword>
<proteinExistence type="predicted"/>
<dbReference type="EC" id="3.5.4.9" evidence="2"/>
<dbReference type="GO" id="GO:0004477">
    <property type="term" value="F:methenyltetrahydrofolate cyclohydrolase activity"/>
    <property type="evidence" value="ECO:0007669"/>
    <property type="project" value="UniProtKB-EC"/>
</dbReference>
<gene>
    <name evidence="2" type="ordered locus">COPRO5265_0481</name>
</gene>
<organism evidence="2 3">
    <name type="scientific">Coprothermobacter proteolyticus (strain ATCC 35245 / DSM 5265 / OCM 4 / BT)</name>
    <dbReference type="NCBI Taxonomy" id="309798"/>
    <lineage>
        <taxon>Bacteria</taxon>
        <taxon>Pseudomonadati</taxon>
        <taxon>Coprothermobacterota</taxon>
        <taxon>Coprothermobacteria</taxon>
        <taxon>Coprothermobacterales</taxon>
        <taxon>Coprothermobacteraceae</taxon>
        <taxon>Coprothermobacter</taxon>
    </lineage>
</organism>